<dbReference type="AlphaFoldDB" id="X1SU70"/>
<protein>
    <submittedName>
        <fullName evidence="1">Uncharacterized protein</fullName>
    </submittedName>
</protein>
<reference evidence="1" key="1">
    <citation type="journal article" date="2014" name="Front. Microbiol.">
        <title>High frequency of phylogenetically diverse reductive dehalogenase-homologous genes in deep subseafloor sedimentary metagenomes.</title>
        <authorList>
            <person name="Kawai M."/>
            <person name="Futagami T."/>
            <person name="Toyoda A."/>
            <person name="Takaki Y."/>
            <person name="Nishi S."/>
            <person name="Hori S."/>
            <person name="Arai W."/>
            <person name="Tsubouchi T."/>
            <person name="Morono Y."/>
            <person name="Uchiyama I."/>
            <person name="Ito T."/>
            <person name="Fujiyama A."/>
            <person name="Inagaki F."/>
            <person name="Takami H."/>
        </authorList>
    </citation>
    <scope>NUCLEOTIDE SEQUENCE</scope>
    <source>
        <strain evidence="1">Expedition CK06-06</strain>
    </source>
</reference>
<gene>
    <name evidence="1" type="ORF">S12H4_31257</name>
</gene>
<organism evidence="1">
    <name type="scientific">marine sediment metagenome</name>
    <dbReference type="NCBI Taxonomy" id="412755"/>
    <lineage>
        <taxon>unclassified sequences</taxon>
        <taxon>metagenomes</taxon>
        <taxon>ecological metagenomes</taxon>
    </lineage>
</organism>
<dbReference type="EMBL" id="BARW01018226">
    <property type="protein sequence ID" value="GAI96473.1"/>
    <property type="molecule type" value="Genomic_DNA"/>
</dbReference>
<feature type="non-terminal residue" evidence="1">
    <location>
        <position position="30"/>
    </location>
</feature>
<name>X1SU70_9ZZZZ</name>
<proteinExistence type="predicted"/>
<sequence>MNPEFEQCLKKNKIREFPRPWESSHNKNPW</sequence>
<evidence type="ECO:0000313" key="1">
    <source>
        <dbReference type="EMBL" id="GAI96473.1"/>
    </source>
</evidence>
<accession>X1SU70</accession>
<comment type="caution">
    <text evidence="1">The sequence shown here is derived from an EMBL/GenBank/DDBJ whole genome shotgun (WGS) entry which is preliminary data.</text>
</comment>